<evidence type="ECO:0000313" key="3">
    <source>
        <dbReference type="Proteomes" id="UP001444625"/>
    </source>
</evidence>
<dbReference type="EMBL" id="JBDIML010000003">
    <property type="protein sequence ID" value="MEN2767414.1"/>
    <property type="molecule type" value="Genomic_DNA"/>
</dbReference>
<sequence>MSNVILSIIGTAQDGGIPHPNCFCENCRLAMQDQDFKRLAASIAIIIPDEGAWHLIDATPDIKEQLRLLQLKYHLAGEMMRSIFLTHAHMGHLPGLLFLGKEAINTKSIPVYAGTQIKKLLLEQAPWKQLHNDENIVVREIHHKESVKLSKSLSIKPLLVPHRNEFSETFGYWIDGPTKSVLYIPDIDRWKDWNLDIVSLAKEADICLLDGTFYSPKDLEKIGRDLQDIPHPPITETMDLLQEVASKTKIIFTHLNHSNPVIHPDGASKKQIESRGFFIAEERQEICI</sequence>
<proteinExistence type="predicted"/>
<feature type="domain" description="Metallo-beta-lactamase" evidence="1">
    <location>
        <begin position="53"/>
        <end position="254"/>
    </location>
</feature>
<dbReference type="InterPro" id="IPR036866">
    <property type="entry name" value="RibonucZ/Hydroxyglut_hydro"/>
</dbReference>
<organism evidence="2 3">
    <name type="scientific">Ornithinibacillus xuwenensis</name>
    <dbReference type="NCBI Taxonomy" id="3144668"/>
    <lineage>
        <taxon>Bacteria</taxon>
        <taxon>Bacillati</taxon>
        <taxon>Bacillota</taxon>
        <taxon>Bacilli</taxon>
        <taxon>Bacillales</taxon>
        <taxon>Bacillaceae</taxon>
        <taxon>Ornithinibacillus</taxon>
    </lineage>
</organism>
<dbReference type="PANTHER" id="PTHR42663">
    <property type="entry name" value="HYDROLASE C777.06C-RELATED-RELATED"/>
    <property type="match status" value="1"/>
</dbReference>
<evidence type="ECO:0000313" key="2">
    <source>
        <dbReference type="EMBL" id="MEN2767414.1"/>
    </source>
</evidence>
<dbReference type="Gene3D" id="3.60.15.10">
    <property type="entry name" value="Ribonuclease Z/Hydroxyacylglutathione hydrolase-like"/>
    <property type="match status" value="1"/>
</dbReference>
<evidence type="ECO:0000259" key="1">
    <source>
        <dbReference type="Pfam" id="PF12706"/>
    </source>
</evidence>
<dbReference type="Pfam" id="PF12706">
    <property type="entry name" value="Lactamase_B_2"/>
    <property type="match status" value="1"/>
</dbReference>
<comment type="caution">
    <text evidence="2">The sequence shown here is derived from an EMBL/GenBank/DDBJ whole genome shotgun (WGS) entry which is preliminary data.</text>
</comment>
<protein>
    <submittedName>
        <fullName evidence="2">MBL fold metallo-hydrolase</fullName>
    </submittedName>
</protein>
<accession>A0ABU9XGM6</accession>
<keyword evidence="3" id="KW-1185">Reference proteome</keyword>
<dbReference type="InterPro" id="IPR001279">
    <property type="entry name" value="Metallo-B-lactamas"/>
</dbReference>
<dbReference type="RefSeq" id="WP_345824890.1">
    <property type="nucleotide sequence ID" value="NZ_JBDIML010000003.1"/>
</dbReference>
<dbReference type="PANTHER" id="PTHR42663:SF7">
    <property type="entry name" value="COENZYME PQQ SYNTHESIS PROTEIN B"/>
    <property type="match status" value="1"/>
</dbReference>
<reference evidence="2 3" key="1">
    <citation type="submission" date="2024-05" db="EMBL/GenBank/DDBJ databases">
        <authorList>
            <person name="Haq I."/>
            <person name="Ullah Z."/>
            <person name="Ahmad R."/>
            <person name="Li M."/>
            <person name="Tong Y."/>
        </authorList>
    </citation>
    <scope>NUCLEOTIDE SEQUENCE [LARGE SCALE GENOMIC DNA]</scope>
    <source>
        <strain evidence="2 3">16A2E</strain>
    </source>
</reference>
<name>A0ABU9XGM6_9BACI</name>
<dbReference type="Proteomes" id="UP001444625">
    <property type="component" value="Unassembled WGS sequence"/>
</dbReference>
<gene>
    <name evidence="2" type="ORF">ABC228_09450</name>
</gene>
<dbReference type="SUPFAM" id="SSF56281">
    <property type="entry name" value="Metallo-hydrolase/oxidoreductase"/>
    <property type="match status" value="1"/>
</dbReference>